<name>A0ABQ5PZ34_9BACT</name>
<dbReference type="InterPro" id="IPR024775">
    <property type="entry name" value="DinB-like"/>
</dbReference>
<dbReference type="Pfam" id="PF12867">
    <property type="entry name" value="DinB_2"/>
    <property type="match status" value="1"/>
</dbReference>
<evidence type="ECO:0000259" key="1">
    <source>
        <dbReference type="Pfam" id="PF12867"/>
    </source>
</evidence>
<comment type="caution">
    <text evidence="2">The sequence shown here is derived from an EMBL/GenBank/DDBJ whole genome shotgun (WGS) entry which is preliminary data.</text>
</comment>
<feature type="domain" description="DinB-like" evidence="1">
    <location>
        <begin position="12"/>
        <end position="166"/>
    </location>
</feature>
<evidence type="ECO:0000313" key="3">
    <source>
        <dbReference type="Proteomes" id="UP001165044"/>
    </source>
</evidence>
<reference evidence="2" key="1">
    <citation type="journal article" date="2023" name="Antonie Van Leeuwenhoek">
        <title>Mesoterricola silvestris gen. nov., sp. nov., Mesoterricola sediminis sp. nov., Geothrix oryzae sp. nov., Geothrix edaphica sp. nov., Geothrix rubra sp. nov., and Geothrix limicola sp. nov., six novel members of Acidobacteriota isolated from soils.</title>
        <authorList>
            <person name="Itoh H."/>
            <person name="Sugisawa Y."/>
            <person name="Mise K."/>
            <person name="Xu Z."/>
            <person name="Kuniyasu M."/>
            <person name="Ushijima N."/>
            <person name="Kawano K."/>
            <person name="Kobayashi E."/>
            <person name="Shiratori Y."/>
            <person name="Masuda Y."/>
            <person name="Senoo K."/>
        </authorList>
    </citation>
    <scope>NUCLEOTIDE SEQUENCE</scope>
    <source>
        <strain evidence="2">Red802</strain>
    </source>
</reference>
<keyword evidence="3" id="KW-1185">Reference proteome</keyword>
<evidence type="ECO:0000313" key="2">
    <source>
        <dbReference type="EMBL" id="GLH67623.1"/>
    </source>
</evidence>
<organism evidence="2 3">
    <name type="scientific">Geothrix edaphica</name>
    <dbReference type="NCBI Taxonomy" id="2927976"/>
    <lineage>
        <taxon>Bacteria</taxon>
        <taxon>Pseudomonadati</taxon>
        <taxon>Acidobacteriota</taxon>
        <taxon>Holophagae</taxon>
        <taxon>Holophagales</taxon>
        <taxon>Holophagaceae</taxon>
        <taxon>Geothrix</taxon>
    </lineage>
</organism>
<protein>
    <recommendedName>
        <fullName evidence="1">DinB-like domain-containing protein</fullName>
    </recommendedName>
</protein>
<dbReference type="EMBL" id="BSDC01000002">
    <property type="protein sequence ID" value="GLH67623.1"/>
    <property type="molecule type" value="Genomic_DNA"/>
</dbReference>
<dbReference type="Proteomes" id="UP001165044">
    <property type="component" value="Unassembled WGS sequence"/>
</dbReference>
<sequence length="178" mass="20062">MPRSLHHLIESLDSQRGALLDGLEALDLTALQAKPRPGAWSILEILEHVVVAESVILLGLPSRAELVVQPRGLEHRLKYFLVLLVLKLRIPVRVPSRRMLPTGQRSLAELRATWDGHVRWLRAFAEEAKEDSHGQAFFTHPVAGPITLAQALRMDLLHLGIHRRQIANLRPQLLRPKA</sequence>
<proteinExistence type="predicted"/>
<dbReference type="RefSeq" id="WP_285608859.1">
    <property type="nucleotide sequence ID" value="NZ_BSDC01000002.1"/>
</dbReference>
<dbReference type="InterPro" id="IPR034660">
    <property type="entry name" value="DinB/YfiT-like"/>
</dbReference>
<dbReference type="SUPFAM" id="SSF109854">
    <property type="entry name" value="DinB/YfiT-like putative metalloenzymes"/>
    <property type="match status" value="1"/>
</dbReference>
<dbReference type="Gene3D" id="1.20.120.450">
    <property type="entry name" value="dinb family like domain"/>
    <property type="match status" value="1"/>
</dbReference>
<accession>A0ABQ5PZ34</accession>
<gene>
    <name evidence="2" type="ORF">GETHED_19870</name>
</gene>